<organism evidence="1 2">
    <name type="scientific">Smallanthus sonchifolius</name>
    <dbReference type="NCBI Taxonomy" id="185202"/>
    <lineage>
        <taxon>Eukaryota</taxon>
        <taxon>Viridiplantae</taxon>
        <taxon>Streptophyta</taxon>
        <taxon>Embryophyta</taxon>
        <taxon>Tracheophyta</taxon>
        <taxon>Spermatophyta</taxon>
        <taxon>Magnoliopsida</taxon>
        <taxon>eudicotyledons</taxon>
        <taxon>Gunneridae</taxon>
        <taxon>Pentapetalae</taxon>
        <taxon>asterids</taxon>
        <taxon>campanulids</taxon>
        <taxon>Asterales</taxon>
        <taxon>Asteraceae</taxon>
        <taxon>Asteroideae</taxon>
        <taxon>Heliantheae alliance</taxon>
        <taxon>Millerieae</taxon>
        <taxon>Smallanthus</taxon>
    </lineage>
</organism>
<reference evidence="1 2" key="2">
    <citation type="journal article" date="2022" name="Mol. Ecol. Resour.">
        <title>The genomes of chicory, endive, great burdock and yacon provide insights into Asteraceae paleo-polyploidization history and plant inulin production.</title>
        <authorList>
            <person name="Fan W."/>
            <person name="Wang S."/>
            <person name="Wang H."/>
            <person name="Wang A."/>
            <person name="Jiang F."/>
            <person name="Liu H."/>
            <person name="Zhao H."/>
            <person name="Xu D."/>
            <person name="Zhang Y."/>
        </authorList>
    </citation>
    <scope>NUCLEOTIDE SEQUENCE [LARGE SCALE GENOMIC DNA]</scope>
    <source>
        <strain evidence="2">cv. Yunnan</strain>
        <tissue evidence="1">Leaves</tissue>
    </source>
</reference>
<evidence type="ECO:0000313" key="2">
    <source>
        <dbReference type="Proteomes" id="UP001056120"/>
    </source>
</evidence>
<sequence>MAPTLISPAAVNHHHHPNPSILTATNPSIHFFSSCSSSTSRAISSHRWSLLPPRNSKLWRGRCGATSPHPPSPPESEPPPGDDQGSNSGSIVSLSRFQEGFQIFCAVFFWMSLFFWSSVWDGRNKGRSDKGPRFWK</sequence>
<accession>A0ACB9ESU6</accession>
<proteinExistence type="predicted"/>
<comment type="caution">
    <text evidence="1">The sequence shown here is derived from an EMBL/GenBank/DDBJ whole genome shotgun (WGS) entry which is preliminary data.</text>
</comment>
<name>A0ACB9ESU6_9ASTR</name>
<keyword evidence="2" id="KW-1185">Reference proteome</keyword>
<gene>
    <name evidence="1" type="ORF">L1987_51934</name>
</gene>
<protein>
    <submittedName>
        <fullName evidence="1">Uncharacterized protein</fullName>
    </submittedName>
</protein>
<reference evidence="2" key="1">
    <citation type="journal article" date="2022" name="Mol. Ecol. Resour.">
        <title>The genomes of chicory, endive, great burdock and yacon provide insights into Asteraceae palaeo-polyploidization history and plant inulin production.</title>
        <authorList>
            <person name="Fan W."/>
            <person name="Wang S."/>
            <person name="Wang H."/>
            <person name="Wang A."/>
            <person name="Jiang F."/>
            <person name="Liu H."/>
            <person name="Zhao H."/>
            <person name="Xu D."/>
            <person name="Zhang Y."/>
        </authorList>
    </citation>
    <scope>NUCLEOTIDE SEQUENCE [LARGE SCALE GENOMIC DNA]</scope>
    <source>
        <strain evidence="2">cv. Yunnan</strain>
    </source>
</reference>
<dbReference type="EMBL" id="CM042034">
    <property type="protein sequence ID" value="KAI3761516.1"/>
    <property type="molecule type" value="Genomic_DNA"/>
</dbReference>
<evidence type="ECO:0000313" key="1">
    <source>
        <dbReference type="EMBL" id="KAI3761516.1"/>
    </source>
</evidence>
<dbReference type="Proteomes" id="UP001056120">
    <property type="component" value="Linkage Group LG17"/>
</dbReference>